<feature type="transmembrane region" description="Helical" evidence="3">
    <location>
        <begin position="87"/>
        <end position="106"/>
    </location>
</feature>
<dbReference type="PANTHER" id="PTHR33392:SF6">
    <property type="entry name" value="POLYISOPRENYL-TEICHOIC ACID--PEPTIDOGLYCAN TEICHOIC ACID TRANSFERASE TAGU"/>
    <property type="match status" value="1"/>
</dbReference>
<dbReference type="NCBIfam" id="TIGR00350">
    <property type="entry name" value="lytR_cpsA_psr"/>
    <property type="match status" value="1"/>
</dbReference>
<dbReference type="InterPro" id="IPR050922">
    <property type="entry name" value="LytR/CpsA/Psr_CW_biosynth"/>
</dbReference>
<evidence type="ECO:0000313" key="6">
    <source>
        <dbReference type="Proteomes" id="UP001596139"/>
    </source>
</evidence>
<sequence length="408" mass="44479">MNDQLYGWPDGNQYVGTAETYVGTAETAHVSTGQVWLQAEYAPEPSANPQPVPVLSSPQYGSDRTPRAPRGRSTPARPRRRRRLARTAVLLAGVLFLTSCGTYIWADTSLHRDVDLSKITDRPPQGRGTNYLIVGSDSRAGLTDRAKKDLHTGGSADAGRRTDSMILLHTGAHGTTMTSLPRDSWVTIPPYIRPDTGKHYRASKNKLNAAFSFGGPDLLVRTIEHNTGLRIDHYTEIGFAGFVGIVDAVGGVRMCVDRDIKDEKSGLDLTKGCHTLDGRRALAFVRQRHQEAQGDLGRSQNQQKFLSALADKTATPDTLLNPSKVYPTMRAGLHTLIVDKNTDLRTLTALFEAMQGVTAGNGKRLNVPVSPLGFRTSKGSAVKWNLPRAKKLFGELRDDRPVSVGGES</sequence>
<evidence type="ECO:0000256" key="2">
    <source>
        <dbReference type="SAM" id="MobiDB-lite"/>
    </source>
</evidence>
<keyword evidence="3" id="KW-0472">Membrane</keyword>
<keyword evidence="3" id="KW-0812">Transmembrane</keyword>
<name>A0ABW1MH62_9ACTN</name>
<accession>A0ABW1MH62</accession>
<evidence type="ECO:0000256" key="3">
    <source>
        <dbReference type="SAM" id="Phobius"/>
    </source>
</evidence>
<keyword evidence="3" id="KW-1133">Transmembrane helix</keyword>
<comment type="caution">
    <text evidence="5">The sequence shown here is derived from an EMBL/GenBank/DDBJ whole genome shotgun (WGS) entry which is preliminary data.</text>
</comment>
<dbReference type="PANTHER" id="PTHR33392">
    <property type="entry name" value="POLYISOPRENYL-TEICHOIC ACID--PEPTIDOGLYCAN TEICHOIC ACID TRANSFERASE TAGU"/>
    <property type="match status" value="1"/>
</dbReference>
<dbReference type="RefSeq" id="WP_031053383.1">
    <property type="nucleotide sequence ID" value="NZ_JBHSPX010000004.1"/>
</dbReference>
<protein>
    <submittedName>
        <fullName evidence="5">LCP family protein</fullName>
    </submittedName>
</protein>
<dbReference type="Proteomes" id="UP001596139">
    <property type="component" value="Unassembled WGS sequence"/>
</dbReference>
<evidence type="ECO:0000313" key="5">
    <source>
        <dbReference type="EMBL" id="MFC6063073.1"/>
    </source>
</evidence>
<dbReference type="EMBL" id="JBHSPX010000004">
    <property type="protein sequence ID" value="MFC6063073.1"/>
    <property type="molecule type" value="Genomic_DNA"/>
</dbReference>
<dbReference type="Gene3D" id="3.40.630.190">
    <property type="entry name" value="LCP protein"/>
    <property type="match status" value="1"/>
</dbReference>
<evidence type="ECO:0000256" key="1">
    <source>
        <dbReference type="ARBA" id="ARBA00006068"/>
    </source>
</evidence>
<proteinExistence type="inferred from homology"/>
<dbReference type="Pfam" id="PF03816">
    <property type="entry name" value="LytR_cpsA_psr"/>
    <property type="match status" value="1"/>
</dbReference>
<comment type="similarity">
    <text evidence="1">Belongs to the LytR/CpsA/Psr (LCP) family.</text>
</comment>
<organism evidence="5 6">
    <name type="scientific">Streptomyces ochraceiscleroticus</name>
    <dbReference type="NCBI Taxonomy" id="47761"/>
    <lineage>
        <taxon>Bacteria</taxon>
        <taxon>Bacillati</taxon>
        <taxon>Actinomycetota</taxon>
        <taxon>Actinomycetes</taxon>
        <taxon>Kitasatosporales</taxon>
        <taxon>Streptomycetaceae</taxon>
        <taxon>Streptomyces</taxon>
    </lineage>
</organism>
<dbReference type="InterPro" id="IPR004474">
    <property type="entry name" value="LytR_CpsA_psr"/>
</dbReference>
<feature type="region of interest" description="Disordered" evidence="2">
    <location>
        <begin position="43"/>
        <end position="82"/>
    </location>
</feature>
<gene>
    <name evidence="5" type="ORF">ACFP4F_10975</name>
</gene>
<feature type="domain" description="Cell envelope-related transcriptional attenuator" evidence="4">
    <location>
        <begin position="161"/>
        <end position="313"/>
    </location>
</feature>
<evidence type="ECO:0000259" key="4">
    <source>
        <dbReference type="Pfam" id="PF03816"/>
    </source>
</evidence>
<reference evidence="6" key="1">
    <citation type="journal article" date="2019" name="Int. J. Syst. Evol. Microbiol.">
        <title>The Global Catalogue of Microorganisms (GCM) 10K type strain sequencing project: providing services to taxonomists for standard genome sequencing and annotation.</title>
        <authorList>
            <consortium name="The Broad Institute Genomics Platform"/>
            <consortium name="The Broad Institute Genome Sequencing Center for Infectious Disease"/>
            <person name="Wu L."/>
            <person name="Ma J."/>
        </authorList>
    </citation>
    <scope>NUCLEOTIDE SEQUENCE [LARGE SCALE GENOMIC DNA]</scope>
    <source>
        <strain evidence="6">CGMCC 1.15180</strain>
    </source>
</reference>
<keyword evidence="6" id="KW-1185">Reference proteome</keyword>